<accession>A0A926HPF9</accession>
<dbReference type="InterPro" id="IPR037219">
    <property type="entry name" value="Peptidase_M41-like"/>
</dbReference>
<dbReference type="PANTHER" id="PTHR23076:SF97">
    <property type="entry name" value="ATP-DEPENDENT ZINC METALLOPROTEASE YME1L1"/>
    <property type="match status" value="1"/>
</dbReference>
<evidence type="ECO:0000256" key="3">
    <source>
        <dbReference type="ARBA" id="ARBA00022475"/>
    </source>
</evidence>
<keyword evidence="14" id="KW-1185">Reference proteome</keyword>
<dbReference type="Pfam" id="PF01434">
    <property type="entry name" value="Peptidase_M41"/>
    <property type="match status" value="1"/>
</dbReference>
<evidence type="ECO:0000256" key="6">
    <source>
        <dbReference type="ARBA" id="ARBA00022741"/>
    </source>
</evidence>
<evidence type="ECO:0000256" key="1">
    <source>
        <dbReference type="ARBA" id="ARBA00001947"/>
    </source>
</evidence>
<keyword evidence="8" id="KW-0862">Zinc</keyword>
<evidence type="ECO:0000256" key="2">
    <source>
        <dbReference type="ARBA" id="ARBA00010044"/>
    </source>
</evidence>
<dbReference type="SUPFAM" id="SSF52540">
    <property type="entry name" value="P-loop containing nucleoside triphosphate hydrolases"/>
    <property type="match status" value="1"/>
</dbReference>
<comment type="caution">
    <text evidence="13">The sequence shown here is derived from an EMBL/GenBank/DDBJ whole genome shotgun (WGS) entry which is preliminary data.</text>
</comment>
<dbReference type="Gene3D" id="1.20.58.760">
    <property type="entry name" value="Peptidase M41"/>
    <property type="match status" value="1"/>
</dbReference>
<dbReference type="GO" id="GO:0005886">
    <property type="term" value="C:plasma membrane"/>
    <property type="evidence" value="ECO:0007669"/>
    <property type="project" value="TreeGrafter"/>
</dbReference>
<proteinExistence type="inferred from homology"/>
<dbReference type="GO" id="GO:0004176">
    <property type="term" value="F:ATP-dependent peptidase activity"/>
    <property type="evidence" value="ECO:0007669"/>
    <property type="project" value="InterPro"/>
</dbReference>
<comment type="similarity">
    <text evidence="11">Belongs to the AAA ATPase family.</text>
</comment>
<dbReference type="InterPro" id="IPR003593">
    <property type="entry name" value="AAA+_ATPase"/>
</dbReference>
<dbReference type="InterPro" id="IPR000642">
    <property type="entry name" value="Peptidase_M41"/>
</dbReference>
<dbReference type="GO" id="GO:0016887">
    <property type="term" value="F:ATP hydrolysis activity"/>
    <property type="evidence" value="ECO:0007669"/>
    <property type="project" value="InterPro"/>
</dbReference>
<dbReference type="GO" id="GO:0006508">
    <property type="term" value="P:proteolysis"/>
    <property type="evidence" value="ECO:0007669"/>
    <property type="project" value="UniProtKB-KW"/>
</dbReference>
<dbReference type="AlphaFoldDB" id="A0A926HPF9"/>
<dbReference type="Gene3D" id="1.10.8.60">
    <property type="match status" value="1"/>
</dbReference>
<keyword evidence="6 11" id="KW-0547">Nucleotide-binding</keyword>
<dbReference type="SMART" id="SM00382">
    <property type="entry name" value="AAA"/>
    <property type="match status" value="1"/>
</dbReference>
<dbReference type="GO" id="GO:0030163">
    <property type="term" value="P:protein catabolic process"/>
    <property type="evidence" value="ECO:0007669"/>
    <property type="project" value="TreeGrafter"/>
</dbReference>
<evidence type="ECO:0000256" key="11">
    <source>
        <dbReference type="RuleBase" id="RU003651"/>
    </source>
</evidence>
<keyword evidence="3" id="KW-0472">Membrane</keyword>
<evidence type="ECO:0000256" key="5">
    <source>
        <dbReference type="ARBA" id="ARBA00022723"/>
    </source>
</evidence>
<dbReference type="FunFam" id="3.40.50.300:FF:000001">
    <property type="entry name" value="ATP-dependent zinc metalloprotease FtsH"/>
    <property type="match status" value="1"/>
</dbReference>
<gene>
    <name evidence="13" type="primary">hflB</name>
    <name evidence="13" type="ORF">H8696_02200</name>
</gene>
<keyword evidence="4" id="KW-0645">Protease</keyword>
<evidence type="ECO:0000259" key="12">
    <source>
        <dbReference type="SMART" id="SM00382"/>
    </source>
</evidence>
<evidence type="ECO:0000256" key="7">
    <source>
        <dbReference type="ARBA" id="ARBA00022801"/>
    </source>
</evidence>
<keyword evidence="7" id="KW-0378">Hydrolase</keyword>
<dbReference type="EMBL" id="JACRSR010000001">
    <property type="protein sequence ID" value="MBC8530660.1"/>
    <property type="molecule type" value="Genomic_DNA"/>
</dbReference>
<dbReference type="Gene3D" id="3.40.50.300">
    <property type="entry name" value="P-loop containing nucleotide triphosphate hydrolases"/>
    <property type="match status" value="1"/>
</dbReference>
<dbReference type="InterPro" id="IPR041569">
    <property type="entry name" value="AAA_lid_3"/>
</dbReference>
<dbReference type="InterPro" id="IPR027417">
    <property type="entry name" value="P-loop_NTPase"/>
</dbReference>
<dbReference type="Pfam" id="PF00004">
    <property type="entry name" value="AAA"/>
    <property type="match status" value="1"/>
</dbReference>
<dbReference type="Pfam" id="PF17862">
    <property type="entry name" value="AAA_lid_3"/>
    <property type="match status" value="1"/>
</dbReference>
<dbReference type="Gene3D" id="3.30.720.210">
    <property type="match status" value="1"/>
</dbReference>
<dbReference type="InterPro" id="IPR003959">
    <property type="entry name" value="ATPase_AAA_core"/>
</dbReference>
<dbReference type="PROSITE" id="PS00674">
    <property type="entry name" value="AAA"/>
    <property type="match status" value="1"/>
</dbReference>
<dbReference type="Proteomes" id="UP000623172">
    <property type="component" value="Unassembled WGS sequence"/>
</dbReference>
<dbReference type="SUPFAM" id="SSF140990">
    <property type="entry name" value="FtsH protease domain-like"/>
    <property type="match status" value="1"/>
</dbReference>
<evidence type="ECO:0000313" key="13">
    <source>
        <dbReference type="EMBL" id="MBC8530660.1"/>
    </source>
</evidence>
<evidence type="ECO:0000256" key="8">
    <source>
        <dbReference type="ARBA" id="ARBA00022833"/>
    </source>
</evidence>
<keyword evidence="3" id="KW-1003">Cell membrane</keyword>
<keyword evidence="5" id="KW-0479">Metal-binding</keyword>
<evidence type="ECO:0000313" key="14">
    <source>
        <dbReference type="Proteomes" id="UP000623172"/>
    </source>
</evidence>
<dbReference type="GO" id="GO:0046872">
    <property type="term" value="F:metal ion binding"/>
    <property type="evidence" value="ECO:0007669"/>
    <property type="project" value="UniProtKB-KW"/>
</dbReference>
<evidence type="ECO:0000256" key="9">
    <source>
        <dbReference type="ARBA" id="ARBA00022840"/>
    </source>
</evidence>
<dbReference type="InterPro" id="IPR003960">
    <property type="entry name" value="ATPase_AAA_CS"/>
</dbReference>
<sequence length="559" mass="60195">MMWAVAALILVLITAAVIVENREEPAYLAYPAFLKAVDRGGIGEVTLGSGEKIKGKTATGETFTTDNPRSEDFKEMLLEKGVAVKEGGAGAQVSANLITGGILIGGMFLILRSRNKKTVSAIEAKNVAEAAPARPVTFQDVAGNEEAKRSMEELVEFLRDPAKFQRYGARMPRGVLFYGPPGTGKTLMARALAGEAGVAFYALSGSDFVQMYVGVGASRVRELFKKARGHGKCVIFIDEIDALGKKRQAGGDGGSDERDQTLNALLSEMSGFKGDEGIVVVAATNRADTLDEALLRPGRFDRHIEIGLPDLPARRRILQHYLEGKPVEDVDVDALARRCVYFSGAKLEYLVNEAAIAAAKRGGGRISMADLDQAYYRVLTGFEKLERDQIPLVDRRVTAVHEAGHALLTKLVSPESSVPRVSIIPSTGGMGGYSLRIPPERGLLRRVDLEHQMQILLAGRAAEALAFGEDGVTAGAENDLREASRLAAAYLGQLGMGDSLVYREGKEPLEKDMAALLEVQYQRAAALLKENGGRLARIARKLLEDEVLDESTLDGLIAA</sequence>
<evidence type="ECO:0000256" key="4">
    <source>
        <dbReference type="ARBA" id="ARBA00022670"/>
    </source>
</evidence>
<organism evidence="13 14">
    <name type="scientific">Gehongia tenuis</name>
    <dbReference type="NCBI Taxonomy" id="2763655"/>
    <lineage>
        <taxon>Bacteria</taxon>
        <taxon>Bacillati</taxon>
        <taxon>Bacillota</taxon>
        <taxon>Clostridia</taxon>
        <taxon>Christensenellales</taxon>
        <taxon>Christensenellaceae</taxon>
        <taxon>Gehongia</taxon>
    </lineage>
</organism>
<dbReference type="GO" id="GO:0004222">
    <property type="term" value="F:metalloendopeptidase activity"/>
    <property type="evidence" value="ECO:0007669"/>
    <property type="project" value="InterPro"/>
</dbReference>
<comment type="cofactor">
    <cofactor evidence="1">
        <name>Zn(2+)</name>
        <dbReference type="ChEBI" id="CHEBI:29105"/>
    </cofactor>
</comment>
<dbReference type="CDD" id="cd19501">
    <property type="entry name" value="RecA-like_FtsH"/>
    <property type="match status" value="1"/>
</dbReference>
<dbReference type="GO" id="GO:0005524">
    <property type="term" value="F:ATP binding"/>
    <property type="evidence" value="ECO:0007669"/>
    <property type="project" value="UniProtKB-KW"/>
</dbReference>
<dbReference type="PANTHER" id="PTHR23076">
    <property type="entry name" value="METALLOPROTEASE M41 FTSH"/>
    <property type="match status" value="1"/>
</dbReference>
<name>A0A926HPF9_9FIRM</name>
<evidence type="ECO:0000256" key="10">
    <source>
        <dbReference type="ARBA" id="ARBA00023049"/>
    </source>
</evidence>
<keyword evidence="10 13" id="KW-0482">Metalloprotease</keyword>
<protein>
    <submittedName>
        <fullName evidence="13">ATP-dependent zinc metalloprotease FtsH</fullName>
    </submittedName>
</protein>
<comment type="similarity">
    <text evidence="2">In the C-terminal section; belongs to the peptidase M41 family.</text>
</comment>
<reference evidence="13" key="1">
    <citation type="submission" date="2020-08" db="EMBL/GenBank/DDBJ databases">
        <title>Genome public.</title>
        <authorList>
            <person name="Liu C."/>
            <person name="Sun Q."/>
        </authorList>
    </citation>
    <scope>NUCLEOTIDE SEQUENCE</scope>
    <source>
        <strain evidence="13">NSJ-53</strain>
    </source>
</reference>
<feature type="domain" description="AAA+ ATPase" evidence="12">
    <location>
        <begin position="171"/>
        <end position="310"/>
    </location>
</feature>
<keyword evidence="9 11" id="KW-0067">ATP-binding</keyword>